<dbReference type="EMBL" id="LCBS01000003">
    <property type="protein sequence ID" value="KKS17355.1"/>
    <property type="molecule type" value="Genomic_DNA"/>
</dbReference>
<dbReference type="Proteomes" id="UP000034163">
    <property type="component" value="Unassembled WGS sequence"/>
</dbReference>
<dbReference type="AlphaFoldDB" id="A0A0G0WX90"/>
<evidence type="ECO:0000313" key="1">
    <source>
        <dbReference type="EMBL" id="KKS17355.1"/>
    </source>
</evidence>
<reference evidence="1 2" key="1">
    <citation type="journal article" date="2015" name="Nature">
        <title>rRNA introns, odd ribosomes, and small enigmatic genomes across a large radiation of phyla.</title>
        <authorList>
            <person name="Brown C.T."/>
            <person name="Hug L.A."/>
            <person name="Thomas B.C."/>
            <person name="Sharon I."/>
            <person name="Castelle C.J."/>
            <person name="Singh A."/>
            <person name="Wilkins M.J."/>
            <person name="Williams K.H."/>
            <person name="Banfield J.F."/>
        </authorList>
    </citation>
    <scope>NUCLEOTIDE SEQUENCE [LARGE SCALE GENOMIC DNA]</scope>
</reference>
<accession>A0A0G0WX90</accession>
<gene>
    <name evidence="1" type="ORF">UU72_C0003G0016</name>
</gene>
<comment type="caution">
    <text evidence="1">The sequence shown here is derived from an EMBL/GenBank/DDBJ whole genome shotgun (WGS) entry which is preliminary data.</text>
</comment>
<sequence length="935" mass="103495">MSLKKGLIFFLIFFSFNLSLLIGSVFNVAFAEEPTVVDIPEGYEKGRVCPPAPEGDISICGTVRNIQKQKDDDIYFTGEPIEGVFIVSYLGKEYSDIKKPSTFVWTNKDGEYWINIHKYSGDEGTNYLAFFCKRGSNITLEDLYVVDTGTVDQPFFDVGLTCKGSAPDLDLEPFDSIGFIDRNGFLTCGEERLTYEAETDDHTATATINVAKANIDGTYEGNVFDPLNLQADDVPADQAQLSRESLEGRHEAEYLKDINHTSLINWFTTGFTPAYVPKYGLETARPLPACSYVESSNTTVTDGVVNSYIAGGSAIGLAPPNVWETLLANIDPGLLNETEVCREDSGNIKKLKDMEIGDPDYPYQLLFELIGDKDFNTDLPKSDMKYKAINDSGYNAVETDPEEDCRDRLWSDYRAQRPFKSCSETRHPAVSEALRFLGEFDDYAPQDLLKSPFEIIDDSNPGLDLPGGIYRVGLPQMHCSCSTIEGGECDFPTPLQGLSHDNQVISGYEINAETAAAAADDFYQQQLLFAWANIFKNLIATFEVWAGNLLDAIYGGNECVSQYDYDIVAECDAGEPICEATTECRDEITGAKCYDELNEYCNCYDVYKKYRFEYQGGACDGDVTYDLIVDSEVKNEPGDKLKSSSEYQYRAFASPFATVGSVGSEYYSDQKVTDGTTNEKGEAAKFRNKQGTNSTVTYTDLNRFILTVNTADSADLINPKEYTHDVITLEAGECDGNYFKQVEGVPEQVTFDGGLFYFNSTYLPILSANPLDLPAYGYAQARTGVPCEILAGIHHIEGTSKQSASLQDGHPIGEDQLPADAVVAANILKSKGYFFGKMDIKSWNFQDFTWALDYYNGPGNENCLGSPYAGIPGNCPAKFVGEDHLYPMAMLDAKHGQMYVRYCADHTLCAVPFLFQKTGVWATSIQLNDKIKSGL</sequence>
<protein>
    <submittedName>
        <fullName evidence="1">Uncharacterized protein</fullName>
    </submittedName>
</protein>
<evidence type="ECO:0000313" key="2">
    <source>
        <dbReference type="Proteomes" id="UP000034163"/>
    </source>
</evidence>
<name>A0A0G0WX90_UNCKA</name>
<proteinExistence type="predicted"/>
<organism evidence="1 2">
    <name type="scientific">candidate division WWE3 bacterium GW2011_GWB1_41_6</name>
    <dbReference type="NCBI Taxonomy" id="1619112"/>
    <lineage>
        <taxon>Bacteria</taxon>
        <taxon>Katanobacteria</taxon>
    </lineage>
</organism>